<evidence type="ECO:0000256" key="8">
    <source>
        <dbReference type="SAM" id="MobiDB-lite"/>
    </source>
</evidence>
<comment type="subcellular location">
    <subcellularLocation>
        <location evidence="1">Membrane</location>
        <topology evidence="1">Single-pass type I membrane protein</topology>
    </subcellularLocation>
</comment>
<evidence type="ECO:0000256" key="6">
    <source>
        <dbReference type="ARBA" id="ARBA00023136"/>
    </source>
</evidence>
<dbReference type="InterPro" id="IPR001893">
    <property type="entry name" value="Cys-rich_GLG1_repeat"/>
</dbReference>
<dbReference type="EMBL" id="GL433867">
    <property type="protein sequence ID" value="EFN51157.1"/>
    <property type="molecule type" value="Genomic_DNA"/>
</dbReference>
<keyword evidence="2 9" id="KW-0812">Transmembrane</keyword>
<feature type="region of interest" description="Disordered" evidence="8">
    <location>
        <begin position="902"/>
        <end position="923"/>
    </location>
</feature>
<dbReference type="AlphaFoldDB" id="E1ZSS0"/>
<dbReference type="PROSITE" id="PS51289">
    <property type="entry name" value="GLG1_C_RICH"/>
    <property type="match status" value="3"/>
</dbReference>
<dbReference type="PANTHER" id="PTHR11884">
    <property type="entry name" value="SELECTIN LIGAND RELATED"/>
    <property type="match status" value="1"/>
</dbReference>
<evidence type="ECO:0000256" key="1">
    <source>
        <dbReference type="ARBA" id="ARBA00004479"/>
    </source>
</evidence>
<organism evidence="11">
    <name type="scientific">Chlorella variabilis</name>
    <name type="common">Green alga</name>
    <dbReference type="NCBI Taxonomy" id="554065"/>
    <lineage>
        <taxon>Eukaryota</taxon>
        <taxon>Viridiplantae</taxon>
        <taxon>Chlorophyta</taxon>
        <taxon>core chlorophytes</taxon>
        <taxon>Trebouxiophyceae</taxon>
        <taxon>Chlorellales</taxon>
        <taxon>Chlorellaceae</taxon>
        <taxon>Chlorella clade</taxon>
        <taxon>Chlorella</taxon>
    </lineage>
</organism>
<keyword evidence="4" id="KW-0677">Repeat</keyword>
<name>E1ZSS0_CHLVA</name>
<keyword evidence="5 9" id="KW-1133">Transmembrane helix</keyword>
<dbReference type="eggNOG" id="KOG3648">
    <property type="taxonomic scope" value="Eukaryota"/>
</dbReference>
<evidence type="ECO:0000313" key="11">
    <source>
        <dbReference type="Proteomes" id="UP000008141"/>
    </source>
</evidence>
<evidence type="ECO:0000256" key="3">
    <source>
        <dbReference type="ARBA" id="ARBA00022729"/>
    </source>
</evidence>
<evidence type="ECO:0000256" key="5">
    <source>
        <dbReference type="ARBA" id="ARBA00022989"/>
    </source>
</evidence>
<dbReference type="Proteomes" id="UP000008141">
    <property type="component" value="Unassembled WGS sequence"/>
</dbReference>
<keyword evidence="11" id="KW-1185">Reference proteome</keyword>
<evidence type="ECO:0000256" key="4">
    <source>
        <dbReference type="ARBA" id="ARBA00022737"/>
    </source>
</evidence>
<dbReference type="KEGG" id="cvr:CHLNCDRAFT_141382"/>
<dbReference type="GeneID" id="17350568"/>
<feature type="transmembrane region" description="Helical" evidence="9">
    <location>
        <begin position="863"/>
        <end position="885"/>
    </location>
</feature>
<sequence length="923" mass="98637">MAGGACKEAIKQSCHALKPGAGRLAACLTRRQRAAESAERDGAEALGPGPLREAALGEACAKELDAFRVDAATNINKNVPLAIACKRDVDVRCKDVTPDDEAGVLHCLRRLRPQLSGRCQALVAELEADASDDFRLDYKLFHACAADKSRLCPEAGFRGGEVQECLRGKEGSLDWECKAQLFRQEVEESDDFCEGIAPGESSVKDCLEDHLYEEGFGEGCREHMEGLLQQRSRFFRLDSVLRMHCGEDITRLCGLDASLFTAVDFLGAPLTVSEESVGKCLQDNRNSILNATCAARVRRVIAATMRDLAFNHPLADACQADRARLCGKVAAGAAGVVRCLAARRDDLAPACAAMLFDTEVSMAESIDFNWPLKTACQRELERFCGGMPHGRGRVIRCLQLAVEQHKEEVSERCSDEVAAYEAKASRDYRLNARLATACKEAVDQSCPNVCGKDARKTGCGGSILQCLQGLVYDEAIGEECRVELRYYQKMQAESIELRPGVAAACRDERAAHCSALRPGKGRVLNCLLAKAGERADFSPVCLEVLDALQDRRLLDWRTDFQLRAACGEDVGAHCAAENATADSLDGDVFRCLVAGVAQLSAACSAQVSRAARTALDFYRPAMPGMDACDVDVHTLCPHALNGRGRSGRTPVGAVRACLAAEAEKDWEVLDAAAALEEEEQGQGVEAGEAEPGSTGQEGASEGSEGGEGSGGGEEEQEDGQRRRQLLHSLRHPAQNRRRVLAAAAAHLRHLRQAGEEDDEAAGGGADPWAKTAAAAAAKAAQADPVAGALGEQQPRTEAQLAPDCLAFLDLAAPANAYAGFQDSLTATAMVTQLATIEASLGLKQGTLHNPAATAGQGVLTLTGWVAVAGVFALVTLVMALGVALARRYSGAGSHRYTMVVKHDHQPEQELARQAPYDSRLGRR</sequence>
<dbReference type="PANTHER" id="PTHR11884:SF1">
    <property type="entry name" value="GOLGI APPARATUS PROTEIN 1"/>
    <property type="match status" value="1"/>
</dbReference>
<dbReference type="InParanoid" id="E1ZSS0"/>
<evidence type="ECO:0008006" key="12">
    <source>
        <dbReference type="Google" id="ProtNLM"/>
    </source>
</evidence>
<dbReference type="OMA" id="ENEIFNM"/>
<gene>
    <name evidence="10" type="ORF">CHLNCDRAFT_141382</name>
</gene>
<evidence type="ECO:0000256" key="9">
    <source>
        <dbReference type="SAM" id="Phobius"/>
    </source>
</evidence>
<dbReference type="GO" id="GO:0000139">
    <property type="term" value="C:Golgi membrane"/>
    <property type="evidence" value="ECO:0007669"/>
    <property type="project" value="InterPro"/>
</dbReference>
<keyword evidence="3" id="KW-0732">Signal</keyword>
<evidence type="ECO:0000256" key="7">
    <source>
        <dbReference type="ARBA" id="ARBA00023180"/>
    </source>
</evidence>
<protein>
    <recommendedName>
        <fullName evidence="12">Golgi apparatus protein 1</fullName>
    </recommendedName>
</protein>
<evidence type="ECO:0000313" key="10">
    <source>
        <dbReference type="EMBL" id="EFN51157.1"/>
    </source>
</evidence>
<dbReference type="OrthoDB" id="2015434at2759"/>
<dbReference type="Pfam" id="PF00839">
    <property type="entry name" value="Cys_rich_FGFR"/>
    <property type="match status" value="8"/>
</dbReference>
<reference evidence="10 11" key="1">
    <citation type="journal article" date="2010" name="Plant Cell">
        <title>The Chlorella variabilis NC64A genome reveals adaptation to photosymbiosis, coevolution with viruses, and cryptic sex.</title>
        <authorList>
            <person name="Blanc G."/>
            <person name="Duncan G."/>
            <person name="Agarkova I."/>
            <person name="Borodovsky M."/>
            <person name="Gurnon J."/>
            <person name="Kuo A."/>
            <person name="Lindquist E."/>
            <person name="Lucas S."/>
            <person name="Pangilinan J."/>
            <person name="Polle J."/>
            <person name="Salamov A."/>
            <person name="Terry A."/>
            <person name="Yamada T."/>
            <person name="Dunigan D.D."/>
            <person name="Grigoriev I.V."/>
            <person name="Claverie J.M."/>
            <person name="Van Etten J.L."/>
        </authorList>
    </citation>
    <scope>NUCLEOTIDE SEQUENCE [LARGE SCALE GENOMIC DNA]</scope>
    <source>
        <strain evidence="10 11">NC64A</strain>
    </source>
</reference>
<keyword evidence="6 9" id="KW-0472">Membrane</keyword>
<dbReference type="InterPro" id="IPR039728">
    <property type="entry name" value="GLG1"/>
</dbReference>
<feature type="region of interest" description="Disordered" evidence="8">
    <location>
        <begin position="677"/>
        <end position="722"/>
    </location>
</feature>
<dbReference type="InterPro" id="IPR017873">
    <property type="entry name" value="Cys-rich_GLG1_repeat_euk"/>
</dbReference>
<keyword evidence="7" id="KW-0325">Glycoprotein</keyword>
<accession>E1ZSS0</accession>
<feature type="compositionally biased region" description="Low complexity" evidence="8">
    <location>
        <begin position="681"/>
        <end position="702"/>
    </location>
</feature>
<dbReference type="RefSeq" id="XP_005843259.1">
    <property type="nucleotide sequence ID" value="XM_005843197.1"/>
</dbReference>
<proteinExistence type="predicted"/>
<evidence type="ECO:0000256" key="2">
    <source>
        <dbReference type="ARBA" id="ARBA00022692"/>
    </source>
</evidence>